<dbReference type="RefSeq" id="WP_036988562.1">
    <property type="nucleotide sequence ID" value="NZ_FOGN01000001.1"/>
</dbReference>
<dbReference type="PANTHER" id="PTHR42794:SF1">
    <property type="entry name" value="HEMIN IMPORT ATP-BINDING PROTEIN HMUV"/>
    <property type="match status" value="1"/>
</dbReference>
<dbReference type="PANTHER" id="PTHR42794">
    <property type="entry name" value="HEMIN IMPORT ATP-BINDING PROTEIN HMUV"/>
    <property type="match status" value="1"/>
</dbReference>
<evidence type="ECO:0000256" key="3">
    <source>
        <dbReference type="ARBA" id="ARBA00022840"/>
    </source>
</evidence>
<dbReference type="STRING" id="653930.SAMN05216589_0787"/>
<reference evidence="9 10" key="1">
    <citation type="submission" date="2016-10" db="EMBL/GenBank/DDBJ databases">
        <authorList>
            <person name="de Groot N.N."/>
        </authorList>
    </citation>
    <scope>NUCLEOTIDE SEQUENCE [LARGE SCALE GENOMIC DNA]</scope>
    <source>
        <strain evidence="8 9">CGMCC 1.9095</strain>
        <strain evidence="7 10">DSM 22558</strain>
    </source>
</reference>
<dbReference type="EMBL" id="FOUA01000001">
    <property type="protein sequence ID" value="SFL71050.1"/>
    <property type="molecule type" value="Genomic_DNA"/>
</dbReference>
<protein>
    <submittedName>
        <fullName evidence="8">Iron complex transport system ATP-binding protein</fullName>
    </submittedName>
</protein>
<evidence type="ECO:0000313" key="9">
    <source>
        <dbReference type="Proteomes" id="UP000186599"/>
    </source>
</evidence>
<dbReference type="EMBL" id="FOGN01000001">
    <property type="protein sequence ID" value="SER51706.1"/>
    <property type="molecule type" value="Genomic_DNA"/>
</dbReference>
<dbReference type="GO" id="GO:0016887">
    <property type="term" value="F:ATP hydrolysis activity"/>
    <property type="evidence" value="ECO:0007669"/>
    <property type="project" value="InterPro"/>
</dbReference>
<dbReference type="SMART" id="SM00382">
    <property type="entry name" value="AAA"/>
    <property type="match status" value="1"/>
</dbReference>
<dbReference type="PROSITE" id="PS00211">
    <property type="entry name" value="ABC_TRANSPORTER_1"/>
    <property type="match status" value="1"/>
</dbReference>
<proteinExistence type="predicted"/>
<evidence type="ECO:0000256" key="5">
    <source>
        <dbReference type="ARBA" id="ARBA00037066"/>
    </source>
</evidence>
<dbReference type="Proteomes" id="UP000186599">
    <property type="component" value="Unassembled WGS sequence"/>
</dbReference>
<dbReference type="InterPro" id="IPR003439">
    <property type="entry name" value="ABC_transporter-like_ATP-bd"/>
</dbReference>
<keyword evidence="4" id="KW-1278">Translocase</keyword>
<dbReference type="Proteomes" id="UP000186904">
    <property type="component" value="Unassembled WGS sequence"/>
</dbReference>
<organism evidence="8 9">
    <name type="scientific">Halopseudomonas bauzanensis</name>
    <dbReference type="NCBI Taxonomy" id="653930"/>
    <lineage>
        <taxon>Bacteria</taxon>
        <taxon>Pseudomonadati</taxon>
        <taxon>Pseudomonadota</taxon>
        <taxon>Gammaproteobacteria</taxon>
        <taxon>Pseudomonadales</taxon>
        <taxon>Pseudomonadaceae</taxon>
        <taxon>Halopseudomonas</taxon>
    </lineage>
</organism>
<dbReference type="OrthoDB" id="5292475at2"/>
<keyword evidence="9" id="KW-1185">Reference proteome</keyword>
<dbReference type="PROSITE" id="PS50893">
    <property type="entry name" value="ABC_TRANSPORTER_2"/>
    <property type="match status" value="1"/>
</dbReference>
<sequence length="242" mass="26226">MDLIDTRHLSVGQRLVNVNLNLVAGEMLGIIGANGAGKSTLLHCLAGIQPYQGNIRLAGTPLASIAERQRAQQLGFLPQSSHSAWALSVRDVISLGRLPWGDTNAEAIAQAAAAAQVQDWLDRQIDQLSGGQQARVWLARVLAGQPRVLLADEPVASLDLFQQQNVLRLLRRYAQSGRGVMLSIHDLSLAARYCDRLCLLHEGQLLAIGTPAEVLTGQHLQQAFQVDAHIDLDSDPPIIIPR</sequence>
<evidence type="ECO:0000256" key="2">
    <source>
        <dbReference type="ARBA" id="ARBA00022741"/>
    </source>
</evidence>
<dbReference type="InterPro" id="IPR003593">
    <property type="entry name" value="AAA+_ATPase"/>
</dbReference>
<evidence type="ECO:0000256" key="1">
    <source>
        <dbReference type="ARBA" id="ARBA00022448"/>
    </source>
</evidence>
<name>A0A031MHY5_9GAMM</name>
<evidence type="ECO:0000313" key="7">
    <source>
        <dbReference type="EMBL" id="SER51706.1"/>
    </source>
</evidence>
<dbReference type="GO" id="GO:0005524">
    <property type="term" value="F:ATP binding"/>
    <property type="evidence" value="ECO:0007669"/>
    <property type="project" value="UniProtKB-KW"/>
</dbReference>
<dbReference type="Gene3D" id="3.40.50.300">
    <property type="entry name" value="P-loop containing nucleotide triphosphate hydrolases"/>
    <property type="match status" value="1"/>
</dbReference>
<evidence type="ECO:0000259" key="6">
    <source>
        <dbReference type="PROSITE" id="PS50893"/>
    </source>
</evidence>
<keyword evidence="1" id="KW-0813">Transport</keyword>
<evidence type="ECO:0000313" key="10">
    <source>
        <dbReference type="Proteomes" id="UP000186904"/>
    </source>
</evidence>
<dbReference type="InterPro" id="IPR017871">
    <property type="entry name" value="ABC_transporter-like_CS"/>
</dbReference>
<dbReference type="Pfam" id="PF00005">
    <property type="entry name" value="ABC_tran"/>
    <property type="match status" value="1"/>
</dbReference>
<dbReference type="InterPro" id="IPR027417">
    <property type="entry name" value="P-loop_NTPase"/>
</dbReference>
<keyword evidence="3 8" id="KW-0067">ATP-binding</keyword>
<evidence type="ECO:0000313" key="8">
    <source>
        <dbReference type="EMBL" id="SFL71050.1"/>
    </source>
</evidence>
<feature type="domain" description="ABC transporter" evidence="6">
    <location>
        <begin position="1"/>
        <end position="227"/>
    </location>
</feature>
<dbReference type="AlphaFoldDB" id="A0A031MHY5"/>
<accession>A0A031MHY5</accession>
<dbReference type="CDD" id="cd03214">
    <property type="entry name" value="ABC_Iron-Siderophores_B12_Hemin"/>
    <property type="match status" value="1"/>
</dbReference>
<dbReference type="SUPFAM" id="SSF52540">
    <property type="entry name" value="P-loop containing nucleoside triphosphate hydrolases"/>
    <property type="match status" value="1"/>
</dbReference>
<evidence type="ECO:0000256" key="4">
    <source>
        <dbReference type="ARBA" id="ARBA00022967"/>
    </source>
</evidence>
<keyword evidence="2" id="KW-0547">Nucleotide-binding</keyword>
<comment type="function">
    <text evidence="5">Part of the ABC transporter complex HmuTUV involved in hemin import. Responsible for energy coupling to the transport system.</text>
</comment>
<gene>
    <name evidence="8" type="ORF">SAMN04487855_0838</name>
    <name evidence="7" type="ORF">SAMN05216589_0787</name>
</gene>